<dbReference type="InterPro" id="IPR012337">
    <property type="entry name" value="RNaseH-like_sf"/>
</dbReference>
<evidence type="ECO:0000313" key="1">
    <source>
        <dbReference type="EMBL" id="KAK3189211.1"/>
    </source>
</evidence>
<dbReference type="GO" id="GO:0006139">
    <property type="term" value="P:nucleobase-containing compound metabolic process"/>
    <property type="evidence" value="ECO:0007669"/>
    <property type="project" value="InterPro"/>
</dbReference>
<protein>
    <submittedName>
        <fullName evidence="1">Uncharacterized protein</fullName>
    </submittedName>
</protein>
<name>A0AAD9ZSP2_9ROSI</name>
<dbReference type="Gene3D" id="3.30.420.140">
    <property type="entry name" value="YqgF/RNase H-like domain"/>
    <property type="match status" value="1"/>
</dbReference>
<proteinExistence type="predicted"/>
<dbReference type="EMBL" id="JANJYJ010000009">
    <property type="protein sequence ID" value="KAK3189211.1"/>
    <property type="molecule type" value="Genomic_DNA"/>
</dbReference>
<sequence>MRQFAVYSILCFSGLEQIRADHEMKMLISLRYLMHRTVASRRELVRNPTSFIRGQLMHTDTAAGDTNLSLRTNLLGLYVGTDHVGLSVCDSVSKACIGLWSPLNRKEKDIFTLAKELKKFIEELEVGLLVVACPWNTEESNHTEKVAKKRMEEYGIAGLVISPETRLVMSPEERAENHFNEEVEMVERFIQDLIKTGMLTGLGC</sequence>
<dbReference type="SUPFAM" id="SSF53098">
    <property type="entry name" value="Ribonuclease H-like"/>
    <property type="match status" value="1"/>
</dbReference>
<dbReference type="Proteomes" id="UP001281410">
    <property type="component" value="Unassembled WGS sequence"/>
</dbReference>
<gene>
    <name evidence="1" type="ORF">Dsin_028772</name>
</gene>
<dbReference type="AlphaFoldDB" id="A0AAD9ZSP2"/>
<evidence type="ECO:0000313" key="2">
    <source>
        <dbReference type="Proteomes" id="UP001281410"/>
    </source>
</evidence>
<comment type="caution">
    <text evidence="1">The sequence shown here is derived from an EMBL/GenBank/DDBJ whole genome shotgun (WGS) entry which is preliminary data.</text>
</comment>
<keyword evidence="2" id="KW-1185">Reference proteome</keyword>
<dbReference type="InterPro" id="IPR037027">
    <property type="entry name" value="YqgF/RNaseH-like_dom_sf"/>
</dbReference>
<organism evidence="1 2">
    <name type="scientific">Dipteronia sinensis</name>
    <dbReference type="NCBI Taxonomy" id="43782"/>
    <lineage>
        <taxon>Eukaryota</taxon>
        <taxon>Viridiplantae</taxon>
        <taxon>Streptophyta</taxon>
        <taxon>Embryophyta</taxon>
        <taxon>Tracheophyta</taxon>
        <taxon>Spermatophyta</taxon>
        <taxon>Magnoliopsida</taxon>
        <taxon>eudicotyledons</taxon>
        <taxon>Gunneridae</taxon>
        <taxon>Pentapetalae</taxon>
        <taxon>rosids</taxon>
        <taxon>malvids</taxon>
        <taxon>Sapindales</taxon>
        <taxon>Sapindaceae</taxon>
        <taxon>Hippocastanoideae</taxon>
        <taxon>Acereae</taxon>
        <taxon>Dipteronia</taxon>
    </lineage>
</organism>
<reference evidence="1" key="1">
    <citation type="journal article" date="2023" name="Plant J.">
        <title>Genome sequences and population genomics provide insights into the demographic history, inbreeding, and mutation load of two 'living fossil' tree species of Dipteronia.</title>
        <authorList>
            <person name="Feng Y."/>
            <person name="Comes H.P."/>
            <person name="Chen J."/>
            <person name="Zhu S."/>
            <person name="Lu R."/>
            <person name="Zhang X."/>
            <person name="Li P."/>
            <person name="Qiu J."/>
            <person name="Olsen K.M."/>
            <person name="Qiu Y."/>
        </authorList>
    </citation>
    <scope>NUCLEOTIDE SEQUENCE</scope>
    <source>
        <strain evidence="1">NBL</strain>
    </source>
</reference>
<accession>A0AAD9ZSP2</accession>